<accession>A0A1X7AEN2</accession>
<evidence type="ECO:0000313" key="2">
    <source>
        <dbReference type="Proteomes" id="UP000196573"/>
    </source>
</evidence>
<dbReference type="Proteomes" id="UP000196573">
    <property type="component" value="Unassembled WGS sequence"/>
</dbReference>
<organism evidence="1 2">
    <name type="scientific">Parendozoicomonas haliclonae</name>
    <dbReference type="NCBI Taxonomy" id="1960125"/>
    <lineage>
        <taxon>Bacteria</taxon>
        <taxon>Pseudomonadati</taxon>
        <taxon>Pseudomonadota</taxon>
        <taxon>Gammaproteobacteria</taxon>
        <taxon>Oceanospirillales</taxon>
        <taxon>Endozoicomonadaceae</taxon>
        <taxon>Parendozoicomonas</taxon>
    </lineage>
</organism>
<dbReference type="AlphaFoldDB" id="A0A1X7AEN2"/>
<dbReference type="RefSeq" id="WP_133060365.1">
    <property type="nucleotide sequence ID" value="NZ_CBCSCN010000004.1"/>
</dbReference>
<reference evidence="1 2" key="1">
    <citation type="submission" date="2017-03" db="EMBL/GenBank/DDBJ databases">
        <authorList>
            <person name="Afonso C.L."/>
            <person name="Miller P.J."/>
            <person name="Scott M.A."/>
            <person name="Spackman E."/>
            <person name="Goraichik I."/>
            <person name="Dimitrov K.M."/>
            <person name="Suarez D.L."/>
            <person name="Swayne D.E."/>
        </authorList>
    </citation>
    <scope>NUCLEOTIDE SEQUENCE [LARGE SCALE GENOMIC DNA]</scope>
    <source>
        <strain evidence="1">SB41UT1</strain>
    </source>
</reference>
<sequence length="234" mass="26401">MTAPMKVEGNQFGNLAFHTDGKNDHAYIRIFGKIFHAVVDTPKLMTEQEALAKKSKLMKKYRVTRFDRFCFFFRKLKKHPAKVALKHAKAMTWETNVKLRLASLKKRYIKADRDMTEAMLRRNKGINDTIPTGAVQFVSATAPGAGGDRQIPVMSPALRGDLAARLAGELCTRSAMSQQTPQEKEKLKQCLSVLMTEHIVGRVYHKTVEETHNLCGLLGIAPQQTMQFLNILKT</sequence>
<protein>
    <submittedName>
        <fullName evidence="1">Uncharacterized protein</fullName>
    </submittedName>
</protein>
<evidence type="ECO:0000313" key="1">
    <source>
        <dbReference type="EMBL" id="SMA35064.1"/>
    </source>
</evidence>
<proteinExistence type="predicted"/>
<gene>
    <name evidence="1" type="ORF">EHSB41UT_00488</name>
</gene>
<keyword evidence="2" id="KW-1185">Reference proteome</keyword>
<name>A0A1X7AEN2_9GAMM</name>
<dbReference type="EMBL" id="FWPT01000001">
    <property type="protein sequence ID" value="SMA35064.1"/>
    <property type="molecule type" value="Genomic_DNA"/>
</dbReference>